<proteinExistence type="inferred from homology"/>
<dbReference type="STRING" id="34508.A0A4U5P9G4"/>
<gene>
    <name evidence="7" type="ORF">L596_007360</name>
</gene>
<evidence type="ECO:0000256" key="3">
    <source>
        <dbReference type="ARBA" id="ARBA00022692"/>
    </source>
</evidence>
<feature type="transmembrane region" description="Helical" evidence="6">
    <location>
        <begin position="109"/>
        <end position="137"/>
    </location>
</feature>
<keyword evidence="8" id="KW-1185">Reference proteome</keyword>
<dbReference type="InterPro" id="IPR019334">
    <property type="entry name" value="TMEM170A/B/YPR153W-like"/>
</dbReference>
<evidence type="ECO:0000313" key="7">
    <source>
        <dbReference type="EMBL" id="TKR92780.1"/>
    </source>
</evidence>
<evidence type="ECO:0000256" key="4">
    <source>
        <dbReference type="ARBA" id="ARBA00022989"/>
    </source>
</evidence>
<organism evidence="7 8">
    <name type="scientific">Steinernema carpocapsae</name>
    <name type="common">Entomopathogenic nematode</name>
    <dbReference type="NCBI Taxonomy" id="34508"/>
    <lineage>
        <taxon>Eukaryota</taxon>
        <taxon>Metazoa</taxon>
        <taxon>Ecdysozoa</taxon>
        <taxon>Nematoda</taxon>
        <taxon>Chromadorea</taxon>
        <taxon>Rhabditida</taxon>
        <taxon>Tylenchina</taxon>
        <taxon>Panagrolaimomorpha</taxon>
        <taxon>Strongyloidoidea</taxon>
        <taxon>Steinernematidae</taxon>
        <taxon>Steinernema</taxon>
    </lineage>
</organism>
<protein>
    <recommendedName>
        <fullName evidence="9">Transmembrane protein 170A</fullName>
    </recommendedName>
</protein>
<evidence type="ECO:0000256" key="2">
    <source>
        <dbReference type="ARBA" id="ARBA00006325"/>
    </source>
</evidence>
<dbReference type="EMBL" id="AZBU02000002">
    <property type="protein sequence ID" value="TKR92780.1"/>
    <property type="molecule type" value="Genomic_DNA"/>
</dbReference>
<feature type="transmembrane region" description="Helical" evidence="6">
    <location>
        <begin position="80"/>
        <end position="103"/>
    </location>
</feature>
<reference evidence="7 8" key="2">
    <citation type="journal article" date="2019" name="G3 (Bethesda)">
        <title>Hybrid Assembly of the Genome of the Entomopathogenic Nematode Steinernema carpocapsae Identifies the X-Chromosome.</title>
        <authorList>
            <person name="Serra L."/>
            <person name="Macchietto M."/>
            <person name="Macias-Munoz A."/>
            <person name="McGill C.J."/>
            <person name="Rodriguez I.M."/>
            <person name="Rodriguez B."/>
            <person name="Murad R."/>
            <person name="Mortazavi A."/>
        </authorList>
    </citation>
    <scope>NUCLEOTIDE SEQUENCE [LARGE SCALE GENOMIC DNA]</scope>
    <source>
        <strain evidence="7 8">ALL</strain>
    </source>
</reference>
<comment type="similarity">
    <text evidence="2">Belongs to the TMEM170 family.</text>
</comment>
<keyword evidence="3 6" id="KW-0812">Transmembrane</keyword>
<sequence>MSTDTSTPFSFFPSGPARTSNYSLWSVLTLSGDKMNVFWEIWLSILIWMLISYTFVHLMAGVLSLIMLRRHSWMPFLTMPFLVMFLVGPVTLGAITSATIALTYTTASSVIACWLCAVYGVTQTIAVLLVSFSHLLATL</sequence>
<dbReference type="PANTHER" id="PTHR22779:SF6">
    <property type="entry name" value="SD17342P"/>
    <property type="match status" value="1"/>
</dbReference>
<dbReference type="Proteomes" id="UP000298663">
    <property type="component" value="Unassembled WGS sequence"/>
</dbReference>
<dbReference type="Pfam" id="PF10190">
    <property type="entry name" value="Tmemb_170"/>
    <property type="match status" value="1"/>
</dbReference>
<dbReference type="OrthoDB" id="10056816at2759"/>
<evidence type="ECO:0000256" key="5">
    <source>
        <dbReference type="ARBA" id="ARBA00023136"/>
    </source>
</evidence>
<evidence type="ECO:0000256" key="6">
    <source>
        <dbReference type="SAM" id="Phobius"/>
    </source>
</evidence>
<dbReference type="GO" id="GO:0016020">
    <property type="term" value="C:membrane"/>
    <property type="evidence" value="ECO:0007669"/>
    <property type="project" value="UniProtKB-SubCell"/>
</dbReference>
<name>A0A4U5P9G4_STECR</name>
<accession>A0A4U5P9G4</accession>
<comment type="caution">
    <text evidence="7">The sequence shown here is derived from an EMBL/GenBank/DDBJ whole genome shotgun (WGS) entry which is preliminary data.</text>
</comment>
<comment type="subcellular location">
    <subcellularLocation>
        <location evidence="1">Membrane</location>
        <topology evidence="1">Multi-pass membrane protein</topology>
    </subcellularLocation>
</comment>
<dbReference type="PANTHER" id="PTHR22779">
    <property type="entry name" value="SD17342P"/>
    <property type="match status" value="1"/>
</dbReference>
<keyword evidence="5 6" id="KW-0472">Membrane</keyword>
<evidence type="ECO:0000256" key="1">
    <source>
        <dbReference type="ARBA" id="ARBA00004141"/>
    </source>
</evidence>
<keyword evidence="4 6" id="KW-1133">Transmembrane helix</keyword>
<evidence type="ECO:0008006" key="9">
    <source>
        <dbReference type="Google" id="ProtNLM"/>
    </source>
</evidence>
<dbReference type="AlphaFoldDB" id="A0A4U5P9G4"/>
<feature type="transmembrane region" description="Helical" evidence="6">
    <location>
        <begin position="41"/>
        <end position="68"/>
    </location>
</feature>
<evidence type="ECO:0000313" key="8">
    <source>
        <dbReference type="Proteomes" id="UP000298663"/>
    </source>
</evidence>
<reference evidence="7 8" key="1">
    <citation type="journal article" date="2015" name="Genome Biol.">
        <title>Comparative genomics of Steinernema reveals deeply conserved gene regulatory networks.</title>
        <authorList>
            <person name="Dillman A.R."/>
            <person name="Macchietto M."/>
            <person name="Porter C.F."/>
            <person name="Rogers A."/>
            <person name="Williams B."/>
            <person name="Antoshechkin I."/>
            <person name="Lee M.M."/>
            <person name="Goodwin Z."/>
            <person name="Lu X."/>
            <person name="Lewis E.E."/>
            <person name="Goodrich-Blair H."/>
            <person name="Stock S.P."/>
            <person name="Adams B.J."/>
            <person name="Sternberg P.W."/>
            <person name="Mortazavi A."/>
        </authorList>
    </citation>
    <scope>NUCLEOTIDE SEQUENCE [LARGE SCALE GENOMIC DNA]</scope>
    <source>
        <strain evidence="7 8">ALL</strain>
    </source>
</reference>